<keyword evidence="1 3" id="KW-0663">Pyridoxal phosphate</keyword>
<dbReference type="GO" id="GO:0030170">
    <property type="term" value="F:pyridoxal phosphate binding"/>
    <property type="evidence" value="ECO:0007669"/>
    <property type="project" value="InterPro"/>
</dbReference>
<comment type="similarity">
    <text evidence="4">Belongs to the pyridoxal phosphate-binding protein YggS/PROSC family.</text>
</comment>
<evidence type="ECO:0000259" key="5">
    <source>
        <dbReference type="Pfam" id="PF01168"/>
    </source>
</evidence>
<gene>
    <name evidence="6" type="ORF">MSPICULIGERA_LOCUS10961</name>
</gene>
<dbReference type="InterPro" id="IPR011078">
    <property type="entry name" value="PyrdxlP_homeostasis"/>
</dbReference>
<feature type="non-terminal residue" evidence="6">
    <location>
        <position position="238"/>
    </location>
</feature>
<dbReference type="PANTHER" id="PTHR10146">
    <property type="entry name" value="PROLINE SYNTHETASE CO-TRANSCRIBED BACTERIAL HOMOLOG PROTEIN"/>
    <property type="match status" value="1"/>
</dbReference>
<comment type="cofactor">
    <cofactor evidence="3">
        <name>pyridoxal 5'-phosphate</name>
        <dbReference type="ChEBI" id="CHEBI:597326"/>
    </cofactor>
</comment>
<dbReference type="Gene3D" id="3.20.20.10">
    <property type="entry name" value="Alanine racemase"/>
    <property type="match status" value="1"/>
</dbReference>
<protein>
    <recommendedName>
        <fullName evidence="2">Pyridoxal phosphate-binding protein</fullName>
    </recommendedName>
</protein>
<dbReference type="NCBIfam" id="TIGR00044">
    <property type="entry name" value="YggS family pyridoxal phosphate-dependent enzyme"/>
    <property type="match status" value="1"/>
</dbReference>
<feature type="domain" description="Alanine racemase N-terminal" evidence="5">
    <location>
        <begin position="23"/>
        <end position="233"/>
    </location>
</feature>
<evidence type="ECO:0000256" key="1">
    <source>
        <dbReference type="ARBA" id="ARBA00022898"/>
    </source>
</evidence>
<evidence type="ECO:0000256" key="2">
    <source>
        <dbReference type="ARBA" id="ARBA00079731"/>
    </source>
</evidence>
<sequence length="238" mass="26805">MTTERTVVQENILHILERVQGAVTVTAKTPRLVAVSKTKPADLIKECYDVGQRHFGENYVQELEEKGSVFKDLPDIRWHYIGQVQSNKIPKICAVPNLYCVETVDNEKHAQLFEKEMVKRERKLNILIQVNTSGEDQKGGVEPEGVVGLGRFIRENCTHLEIAGFMTIGSIAGSSKTPNPDFDKLVAVRNEFARVFEEPEDQYELSMGMSDDFETAIQQGSTSVRVGSKIFGPRLYKK</sequence>
<dbReference type="EMBL" id="CATQJA010002600">
    <property type="protein sequence ID" value="CAJ0572577.1"/>
    <property type="molecule type" value="Genomic_DNA"/>
</dbReference>
<dbReference type="InterPro" id="IPR001608">
    <property type="entry name" value="Ala_racemase_N"/>
</dbReference>
<evidence type="ECO:0000313" key="7">
    <source>
        <dbReference type="Proteomes" id="UP001177023"/>
    </source>
</evidence>
<dbReference type="FunFam" id="3.20.20.10:FF:000007">
    <property type="entry name" value="Pyridoxal phosphate homeostasis protein"/>
    <property type="match status" value="1"/>
</dbReference>
<keyword evidence="7" id="KW-1185">Reference proteome</keyword>
<accession>A0AA36FZ81</accession>
<evidence type="ECO:0000313" key="6">
    <source>
        <dbReference type="EMBL" id="CAJ0572577.1"/>
    </source>
</evidence>
<evidence type="ECO:0000256" key="4">
    <source>
        <dbReference type="RuleBase" id="RU004514"/>
    </source>
</evidence>
<proteinExistence type="inferred from homology"/>
<dbReference type="CDD" id="cd06822">
    <property type="entry name" value="PLPDE_III_YBL036c_euk"/>
    <property type="match status" value="1"/>
</dbReference>
<dbReference type="SUPFAM" id="SSF51419">
    <property type="entry name" value="PLP-binding barrel"/>
    <property type="match status" value="1"/>
</dbReference>
<reference evidence="6" key="1">
    <citation type="submission" date="2023-06" db="EMBL/GenBank/DDBJ databases">
        <authorList>
            <person name="Delattre M."/>
        </authorList>
    </citation>
    <scope>NUCLEOTIDE SEQUENCE</scope>
    <source>
        <strain evidence="6">AF72</strain>
    </source>
</reference>
<dbReference type="Pfam" id="PF01168">
    <property type="entry name" value="Ala_racemase_N"/>
    <property type="match status" value="1"/>
</dbReference>
<name>A0AA36FZ81_9BILA</name>
<dbReference type="InterPro" id="IPR029066">
    <property type="entry name" value="PLP-binding_barrel"/>
</dbReference>
<dbReference type="PIRSF" id="PIRSF004848">
    <property type="entry name" value="YBL036c_PLPDEIII"/>
    <property type="match status" value="1"/>
</dbReference>
<feature type="modified residue" description="N6-(pyridoxal phosphate)lysine" evidence="3">
    <location>
        <position position="37"/>
    </location>
</feature>
<dbReference type="PANTHER" id="PTHR10146:SF14">
    <property type="entry name" value="PYRIDOXAL PHOSPHATE HOMEOSTASIS PROTEIN"/>
    <property type="match status" value="1"/>
</dbReference>
<organism evidence="6 7">
    <name type="scientific">Mesorhabditis spiculigera</name>
    <dbReference type="NCBI Taxonomy" id="96644"/>
    <lineage>
        <taxon>Eukaryota</taxon>
        <taxon>Metazoa</taxon>
        <taxon>Ecdysozoa</taxon>
        <taxon>Nematoda</taxon>
        <taxon>Chromadorea</taxon>
        <taxon>Rhabditida</taxon>
        <taxon>Rhabditina</taxon>
        <taxon>Rhabditomorpha</taxon>
        <taxon>Rhabditoidea</taxon>
        <taxon>Rhabditidae</taxon>
        <taxon>Mesorhabditinae</taxon>
        <taxon>Mesorhabditis</taxon>
    </lineage>
</organism>
<evidence type="ECO:0000256" key="3">
    <source>
        <dbReference type="PIRSR" id="PIRSR004848-1"/>
    </source>
</evidence>
<comment type="caution">
    <text evidence="6">The sequence shown here is derived from an EMBL/GenBank/DDBJ whole genome shotgun (WGS) entry which is preliminary data.</text>
</comment>
<dbReference type="AlphaFoldDB" id="A0AA36FZ81"/>
<dbReference type="Proteomes" id="UP001177023">
    <property type="component" value="Unassembled WGS sequence"/>
</dbReference>
<dbReference type="HAMAP" id="MF_02087">
    <property type="entry name" value="PLP_homeostasis"/>
    <property type="match status" value="1"/>
</dbReference>